<keyword evidence="1" id="KW-0418">Kinase</keyword>
<reference evidence="2" key="1">
    <citation type="submission" date="2017-03" db="EMBL/GenBank/DDBJ databases">
        <title>Phytopthora megakarya and P. palmivora, two closely related causual agents of cacao black pod achieved similar genome size and gene model numbers by different mechanisms.</title>
        <authorList>
            <person name="Ali S."/>
            <person name="Shao J."/>
            <person name="Larry D.J."/>
            <person name="Kronmiller B."/>
            <person name="Shen D."/>
            <person name="Strem M.D."/>
            <person name="Melnick R.L."/>
            <person name="Guiltinan M.J."/>
            <person name="Tyler B.M."/>
            <person name="Meinhardt L.W."/>
            <person name="Bailey B.A."/>
        </authorList>
    </citation>
    <scope>NUCLEOTIDE SEQUENCE [LARGE SCALE GENOMIC DNA]</scope>
    <source>
        <strain evidence="2">zdho120</strain>
    </source>
</reference>
<accession>A0A225X4T6</accession>
<dbReference type="GO" id="GO:0016301">
    <property type="term" value="F:kinase activity"/>
    <property type="evidence" value="ECO:0007669"/>
    <property type="project" value="UniProtKB-KW"/>
</dbReference>
<dbReference type="Proteomes" id="UP000198211">
    <property type="component" value="Unassembled WGS sequence"/>
</dbReference>
<dbReference type="STRING" id="4795.A0A225X4T6"/>
<keyword evidence="1" id="KW-0808">Transferase</keyword>
<dbReference type="EMBL" id="NBNE01000002">
    <property type="protein sequence ID" value="OWZ24783.1"/>
    <property type="molecule type" value="Genomic_DNA"/>
</dbReference>
<dbReference type="AlphaFoldDB" id="A0A225X4T6"/>
<dbReference type="Gene3D" id="1.25.10.10">
    <property type="entry name" value="Leucine-rich Repeat Variant"/>
    <property type="match status" value="1"/>
</dbReference>
<proteinExistence type="predicted"/>
<organism evidence="1 2">
    <name type="scientific">Phytophthora megakarya</name>
    <dbReference type="NCBI Taxonomy" id="4795"/>
    <lineage>
        <taxon>Eukaryota</taxon>
        <taxon>Sar</taxon>
        <taxon>Stramenopiles</taxon>
        <taxon>Oomycota</taxon>
        <taxon>Peronosporomycetes</taxon>
        <taxon>Peronosporales</taxon>
        <taxon>Peronosporaceae</taxon>
        <taxon>Phytophthora</taxon>
    </lineage>
</organism>
<gene>
    <name evidence="1" type="ORF">PHMEG_00051</name>
</gene>
<evidence type="ECO:0000313" key="1">
    <source>
        <dbReference type="EMBL" id="OWZ24783.1"/>
    </source>
</evidence>
<dbReference type="OrthoDB" id="151859at2759"/>
<sequence>MQFQPNQDREHVETLLASLVLRLDVNDAATRRTRVSELYAAVALLSRQLSAERFAKALGQLTPQLYNLLQRGSSESAQLGALLAIERLIDVSNEDQFIRFVNYLSNLKQAPERC</sequence>
<protein>
    <submittedName>
        <fullName evidence="1">Phosphatidylinositol 3-kinase tor2</fullName>
    </submittedName>
</protein>
<dbReference type="InterPro" id="IPR011989">
    <property type="entry name" value="ARM-like"/>
</dbReference>
<name>A0A225X4T6_9STRA</name>
<keyword evidence="2" id="KW-1185">Reference proteome</keyword>
<comment type="caution">
    <text evidence="1">The sequence shown here is derived from an EMBL/GenBank/DDBJ whole genome shotgun (WGS) entry which is preliminary data.</text>
</comment>
<evidence type="ECO:0000313" key="2">
    <source>
        <dbReference type="Proteomes" id="UP000198211"/>
    </source>
</evidence>